<proteinExistence type="predicted"/>
<sequence length="137" mass="16176">MYELLRAIKDKYRIYLMTLVDQDNKEIGAYKKAREILQKLIDEGIIQEQRSMYCTTKTGQIAQIRQLGSELHIESDIEVIENLHQHLSKFHLIYPQKSQYDTGLLKKIEEFVRTSTKVMFFTDIKSYTERIKAALSK</sequence>
<dbReference type="Proteomes" id="UP000039865">
    <property type="component" value="Unassembled WGS sequence"/>
</dbReference>
<evidence type="ECO:0000313" key="1">
    <source>
        <dbReference type="EMBL" id="CDW73719.1"/>
    </source>
</evidence>
<dbReference type="InParanoid" id="A0A077ZV04"/>
<name>A0A077ZV04_STYLE</name>
<dbReference type="Pfam" id="PF22978">
    <property type="entry name" value="HAD_Pex22"/>
    <property type="match status" value="1"/>
</dbReference>
<accession>A0A077ZV04</accession>
<dbReference type="PANTHER" id="PTHR34126:SF1">
    <property type="entry name" value="PEROXISOME BIOGENESIS PROTEIN 22"/>
    <property type="match status" value="1"/>
</dbReference>
<protein>
    <submittedName>
        <fullName evidence="1">Uncharacterized protein</fullName>
    </submittedName>
</protein>
<reference evidence="1 2" key="1">
    <citation type="submission" date="2014-06" db="EMBL/GenBank/DDBJ databases">
        <authorList>
            <person name="Swart Estienne"/>
        </authorList>
    </citation>
    <scope>NUCLEOTIDE SEQUENCE [LARGE SCALE GENOMIC DNA]</scope>
    <source>
        <strain evidence="1 2">130c</strain>
    </source>
</reference>
<evidence type="ECO:0000313" key="2">
    <source>
        <dbReference type="Proteomes" id="UP000039865"/>
    </source>
</evidence>
<dbReference type="OrthoDB" id="77656at2759"/>
<keyword evidence="2" id="KW-1185">Reference proteome</keyword>
<dbReference type="AlphaFoldDB" id="A0A077ZV04"/>
<gene>
    <name evidence="1" type="primary">Contig19523.g20695</name>
    <name evidence="1" type="ORF">STYLEM_2705</name>
</gene>
<dbReference type="InterPro" id="IPR037485">
    <property type="entry name" value="PEX22"/>
</dbReference>
<organism evidence="1 2">
    <name type="scientific">Stylonychia lemnae</name>
    <name type="common">Ciliate</name>
    <dbReference type="NCBI Taxonomy" id="5949"/>
    <lineage>
        <taxon>Eukaryota</taxon>
        <taxon>Sar</taxon>
        <taxon>Alveolata</taxon>
        <taxon>Ciliophora</taxon>
        <taxon>Intramacronucleata</taxon>
        <taxon>Spirotrichea</taxon>
        <taxon>Stichotrichia</taxon>
        <taxon>Sporadotrichida</taxon>
        <taxon>Oxytrichidae</taxon>
        <taxon>Stylonychinae</taxon>
        <taxon>Stylonychia</taxon>
    </lineage>
</organism>
<dbReference type="GO" id="GO:0007031">
    <property type="term" value="P:peroxisome organization"/>
    <property type="evidence" value="ECO:0007669"/>
    <property type="project" value="InterPro"/>
</dbReference>
<dbReference type="PANTHER" id="PTHR34126">
    <property type="entry name" value="PEROXISOME BIOGENESIS PROTEIN 22"/>
    <property type="match status" value="1"/>
</dbReference>
<dbReference type="EMBL" id="CCKQ01002609">
    <property type="protein sequence ID" value="CDW73719.1"/>
    <property type="molecule type" value="Genomic_DNA"/>
</dbReference>